<accession>A0AC60QKD4</accession>
<name>A0AC60QKD4_IXOPE</name>
<keyword evidence="2" id="KW-1185">Reference proteome</keyword>
<reference evidence="1 2" key="1">
    <citation type="journal article" date="2020" name="Cell">
        <title>Large-Scale Comparative Analyses of Tick Genomes Elucidate Their Genetic Diversity and Vector Capacities.</title>
        <authorList>
            <consortium name="Tick Genome and Microbiome Consortium (TIGMIC)"/>
            <person name="Jia N."/>
            <person name="Wang J."/>
            <person name="Shi W."/>
            <person name="Du L."/>
            <person name="Sun Y."/>
            <person name="Zhan W."/>
            <person name="Jiang J.F."/>
            <person name="Wang Q."/>
            <person name="Zhang B."/>
            <person name="Ji P."/>
            <person name="Bell-Sakyi L."/>
            <person name="Cui X.M."/>
            <person name="Yuan T.T."/>
            <person name="Jiang B.G."/>
            <person name="Yang W.F."/>
            <person name="Lam T.T."/>
            <person name="Chang Q.C."/>
            <person name="Ding S.J."/>
            <person name="Wang X.J."/>
            <person name="Zhu J.G."/>
            <person name="Ruan X.D."/>
            <person name="Zhao L."/>
            <person name="Wei J.T."/>
            <person name="Ye R.Z."/>
            <person name="Que T.C."/>
            <person name="Du C.H."/>
            <person name="Zhou Y.H."/>
            <person name="Cheng J.X."/>
            <person name="Dai P.F."/>
            <person name="Guo W.B."/>
            <person name="Han X.H."/>
            <person name="Huang E.J."/>
            <person name="Li L.F."/>
            <person name="Wei W."/>
            <person name="Gao Y.C."/>
            <person name="Liu J.Z."/>
            <person name="Shao H.Z."/>
            <person name="Wang X."/>
            <person name="Wang C.C."/>
            <person name="Yang T.C."/>
            <person name="Huo Q.B."/>
            <person name="Li W."/>
            <person name="Chen H.Y."/>
            <person name="Chen S.E."/>
            <person name="Zhou L.G."/>
            <person name="Ni X.B."/>
            <person name="Tian J.H."/>
            <person name="Sheng Y."/>
            <person name="Liu T."/>
            <person name="Pan Y.S."/>
            <person name="Xia L.Y."/>
            <person name="Li J."/>
            <person name="Zhao F."/>
            <person name="Cao W.C."/>
        </authorList>
    </citation>
    <scope>NUCLEOTIDE SEQUENCE [LARGE SCALE GENOMIC DNA]</scope>
    <source>
        <strain evidence="1">Iper-2018</strain>
    </source>
</reference>
<organism evidence="1 2">
    <name type="scientific">Ixodes persulcatus</name>
    <name type="common">Taiga tick</name>
    <dbReference type="NCBI Taxonomy" id="34615"/>
    <lineage>
        <taxon>Eukaryota</taxon>
        <taxon>Metazoa</taxon>
        <taxon>Ecdysozoa</taxon>
        <taxon>Arthropoda</taxon>
        <taxon>Chelicerata</taxon>
        <taxon>Arachnida</taxon>
        <taxon>Acari</taxon>
        <taxon>Parasitiformes</taxon>
        <taxon>Ixodida</taxon>
        <taxon>Ixodoidea</taxon>
        <taxon>Ixodidae</taxon>
        <taxon>Ixodinae</taxon>
        <taxon>Ixodes</taxon>
    </lineage>
</organism>
<proteinExistence type="predicted"/>
<gene>
    <name evidence="1" type="ORF">HPB47_018931</name>
</gene>
<comment type="caution">
    <text evidence="1">The sequence shown here is derived from an EMBL/GenBank/DDBJ whole genome shotgun (WGS) entry which is preliminary data.</text>
</comment>
<dbReference type="EMBL" id="JABSTQ010008263">
    <property type="protein sequence ID" value="KAG0434705.1"/>
    <property type="molecule type" value="Genomic_DNA"/>
</dbReference>
<evidence type="ECO:0000313" key="1">
    <source>
        <dbReference type="EMBL" id="KAG0434705.1"/>
    </source>
</evidence>
<evidence type="ECO:0000313" key="2">
    <source>
        <dbReference type="Proteomes" id="UP000805193"/>
    </source>
</evidence>
<dbReference type="Proteomes" id="UP000805193">
    <property type="component" value="Unassembled WGS sequence"/>
</dbReference>
<protein>
    <submittedName>
        <fullName evidence="1">Uncharacterized protein</fullName>
    </submittedName>
</protein>
<sequence length="93" mass="10415">MLRETELGDRTPSQLLRQMQQLFGTWTTDLDSIMFRELFFQRLPTDVRMVLISAGETNLSKLAELADRLMAVPSSSISAVQAEPATSGQLQDI</sequence>